<gene>
    <name evidence="1" type="ORF">TRFO_38012</name>
</gene>
<accession>A0A1J4JEG4</accession>
<dbReference type="EMBL" id="MLAK01001217">
    <property type="protein sequence ID" value="OHS95829.1"/>
    <property type="molecule type" value="Genomic_DNA"/>
</dbReference>
<dbReference type="AlphaFoldDB" id="A0A1J4JEG4"/>
<evidence type="ECO:0000313" key="2">
    <source>
        <dbReference type="Proteomes" id="UP000179807"/>
    </source>
</evidence>
<dbReference type="InterPro" id="IPR016024">
    <property type="entry name" value="ARM-type_fold"/>
</dbReference>
<reference evidence="1" key="1">
    <citation type="submission" date="2016-10" db="EMBL/GenBank/DDBJ databases">
        <authorList>
            <person name="Benchimol M."/>
            <person name="Almeida L.G."/>
            <person name="Vasconcelos A.T."/>
            <person name="Perreira-Neves A."/>
            <person name="Rosa I.A."/>
            <person name="Tasca T."/>
            <person name="Bogo M.R."/>
            <person name="de Souza W."/>
        </authorList>
    </citation>
    <scope>NUCLEOTIDE SEQUENCE [LARGE SCALE GENOMIC DNA]</scope>
    <source>
        <strain evidence="1">K</strain>
    </source>
</reference>
<dbReference type="GeneID" id="94846481"/>
<dbReference type="Gene3D" id="1.25.10.10">
    <property type="entry name" value="Leucine-rich Repeat Variant"/>
    <property type="match status" value="1"/>
</dbReference>
<dbReference type="InterPro" id="IPR011989">
    <property type="entry name" value="ARM-like"/>
</dbReference>
<protein>
    <submittedName>
        <fullName evidence="1">Uncharacterized protein</fullName>
    </submittedName>
</protein>
<dbReference type="SUPFAM" id="SSF48371">
    <property type="entry name" value="ARM repeat"/>
    <property type="match status" value="1"/>
</dbReference>
<dbReference type="VEuPathDB" id="TrichDB:TRFO_38012"/>
<comment type="caution">
    <text evidence="1">The sequence shown here is derived from an EMBL/GenBank/DDBJ whole genome shotgun (WGS) entry which is preliminary data.</text>
</comment>
<dbReference type="Proteomes" id="UP000179807">
    <property type="component" value="Unassembled WGS sequence"/>
</dbReference>
<organism evidence="1 2">
    <name type="scientific">Tritrichomonas foetus</name>
    <dbReference type="NCBI Taxonomy" id="1144522"/>
    <lineage>
        <taxon>Eukaryota</taxon>
        <taxon>Metamonada</taxon>
        <taxon>Parabasalia</taxon>
        <taxon>Tritrichomonadida</taxon>
        <taxon>Tritrichomonadidae</taxon>
        <taxon>Tritrichomonas</taxon>
    </lineage>
</organism>
<sequence>MDLSYKNLEERSYSLISYHELVNKIKRELIGKRTFFQKNHSVNDMIQSLILYWREQNLSEFYPSLVFLSEELLLVEQNEMDLCLLNEIISIIFTILVAPFNEEATNQYHRYLIDACLATIINLLRFPEGYKVVSNDIYDLCCSVFSTYSNYNETEENSLASIYIENSLRIIRNLTALPETYQIIADKIFLNCIGNFLVNPYIHDKYKKQSLVILYNIMKNSDILDSSFPIEQLLQLLRVLVGCTNSKNIYWLLHIILLLTLNDITAYKVMEIEEFQLFINNCLSRENITSQKITNEEKIYKIQMLALNIISYILNVENYDFDVNVTLLVNLASNRSSSDLILAALRTIQNYADCPEHVDTLIENHILFVINEYLEFGNYKLKIPCLNIHSNLLVFAPVSKLNELFECKSITIALEAINDSDDINLIKNYLHGLLNLVEHIENHNLAFPHHHVFHVSNGIEILESLKIKFDDNDERMTEYINSLLSIYQMKEDIY</sequence>
<keyword evidence="2" id="KW-1185">Reference proteome</keyword>
<evidence type="ECO:0000313" key="1">
    <source>
        <dbReference type="EMBL" id="OHS95829.1"/>
    </source>
</evidence>
<dbReference type="RefSeq" id="XP_068348966.1">
    <property type="nucleotide sequence ID" value="XM_068511777.1"/>
</dbReference>
<name>A0A1J4JEG4_9EUKA</name>
<proteinExistence type="predicted"/>